<name>A0A8J3BS80_9FLAO</name>
<sequence length="179" mass="20547">MLYIAGFGLITFLYAIPFLPNRLFVDEQNNLRSITGLKVYVIALVWSGVTVFLPLLNANYPIGEDVIITGLQRFVFVIMLMLPFEIRDLRYDSLRLSTIPQQIGIKGTKIMGVLLGVLCFVLEFFKNEIQPGEVMALLVTTLILILFLMFSKKEQGKYYCSFWVEGLPILWLFFYLAIN</sequence>
<feature type="transmembrane region" description="Helical" evidence="1">
    <location>
        <begin position="131"/>
        <end position="151"/>
    </location>
</feature>
<accession>A0A8J3BS80</accession>
<feature type="transmembrane region" description="Helical" evidence="1">
    <location>
        <begin position="158"/>
        <end position="178"/>
    </location>
</feature>
<gene>
    <name evidence="2" type="ORF">GCM10007962_29770</name>
</gene>
<proteinExistence type="predicted"/>
<reference evidence="2" key="2">
    <citation type="submission" date="2020-09" db="EMBL/GenBank/DDBJ databases">
        <authorList>
            <person name="Sun Q."/>
            <person name="Ohkuma M."/>
        </authorList>
    </citation>
    <scope>NUCLEOTIDE SEQUENCE</scope>
    <source>
        <strain evidence="2">JCM 12862</strain>
    </source>
</reference>
<evidence type="ECO:0000313" key="2">
    <source>
        <dbReference type="EMBL" id="GGK33411.1"/>
    </source>
</evidence>
<keyword evidence="1" id="KW-0812">Transmembrane</keyword>
<evidence type="ECO:0000256" key="1">
    <source>
        <dbReference type="SAM" id="Phobius"/>
    </source>
</evidence>
<reference evidence="2" key="1">
    <citation type="journal article" date="2014" name="Int. J. Syst. Evol. Microbiol.">
        <title>Complete genome sequence of Corynebacterium casei LMG S-19264T (=DSM 44701T), isolated from a smear-ripened cheese.</title>
        <authorList>
            <consortium name="US DOE Joint Genome Institute (JGI-PGF)"/>
            <person name="Walter F."/>
            <person name="Albersmeier A."/>
            <person name="Kalinowski J."/>
            <person name="Ruckert C."/>
        </authorList>
    </citation>
    <scope>NUCLEOTIDE SEQUENCE</scope>
    <source>
        <strain evidence="2">JCM 12862</strain>
    </source>
</reference>
<feature type="transmembrane region" description="Helical" evidence="1">
    <location>
        <begin position="107"/>
        <end position="125"/>
    </location>
</feature>
<dbReference type="AlphaFoldDB" id="A0A8J3BS80"/>
<keyword evidence="1" id="KW-0472">Membrane</keyword>
<comment type="caution">
    <text evidence="2">The sequence shown here is derived from an EMBL/GenBank/DDBJ whole genome shotgun (WGS) entry which is preliminary data.</text>
</comment>
<keyword evidence="1" id="KW-1133">Transmembrane helix</keyword>
<organism evidence="2 3">
    <name type="scientific">Yeosuana aromativorans</name>
    <dbReference type="NCBI Taxonomy" id="288019"/>
    <lineage>
        <taxon>Bacteria</taxon>
        <taxon>Pseudomonadati</taxon>
        <taxon>Bacteroidota</taxon>
        <taxon>Flavobacteriia</taxon>
        <taxon>Flavobacteriales</taxon>
        <taxon>Flavobacteriaceae</taxon>
        <taxon>Yeosuana</taxon>
    </lineage>
</organism>
<dbReference type="Proteomes" id="UP000612329">
    <property type="component" value="Unassembled WGS sequence"/>
</dbReference>
<feature type="transmembrane region" description="Helical" evidence="1">
    <location>
        <begin position="37"/>
        <end position="60"/>
    </location>
</feature>
<evidence type="ECO:0000313" key="3">
    <source>
        <dbReference type="Proteomes" id="UP000612329"/>
    </source>
</evidence>
<feature type="transmembrane region" description="Helical" evidence="1">
    <location>
        <begin position="66"/>
        <end position="86"/>
    </location>
</feature>
<keyword evidence="3" id="KW-1185">Reference proteome</keyword>
<protein>
    <submittedName>
        <fullName evidence="2">Uncharacterized protein</fullName>
    </submittedName>
</protein>
<feature type="transmembrane region" description="Helical" evidence="1">
    <location>
        <begin position="6"/>
        <end position="25"/>
    </location>
</feature>
<dbReference type="EMBL" id="BMNR01000008">
    <property type="protein sequence ID" value="GGK33411.1"/>
    <property type="molecule type" value="Genomic_DNA"/>
</dbReference>